<reference evidence="7 8" key="1">
    <citation type="submission" date="2019-03" db="EMBL/GenBank/DDBJ databases">
        <title>Genomic Encyclopedia of Type Strains, Phase IV (KMG-IV): sequencing the most valuable type-strain genomes for metagenomic binning, comparative biology and taxonomic classification.</title>
        <authorList>
            <person name="Goeker M."/>
        </authorList>
    </citation>
    <scope>NUCLEOTIDE SEQUENCE [LARGE SCALE GENOMIC DNA]</scope>
    <source>
        <strain evidence="7 8">DSM 102852</strain>
    </source>
</reference>
<dbReference type="GO" id="GO:0006313">
    <property type="term" value="P:DNA transposition"/>
    <property type="evidence" value="ECO:0007669"/>
    <property type="project" value="UniProtKB-UniRule"/>
</dbReference>
<sequence>MKQHLNAERYEHSDERTGVRNGNRIRKIHTRVGTLKLQVPQTRDGSFCTDIFKRYQRNEQALVLAMMEMYVQGVSTRKVSAITEELCGTSFSKSLVSSLCVNLDARVKAFTNRRLDGEYPVLMVDAMYIKARRHDDRVVSRAALIMSAVRSDGYREIVGLEIDNGKNMSILQRFNAIVALIRLHFRQ</sequence>
<evidence type="ECO:0000256" key="1">
    <source>
        <dbReference type="ARBA" id="ARBA00002190"/>
    </source>
</evidence>
<dbReference type="Proteomes" id="UP000294480">
    <property type="component" value="Unassembled WGS sequence"/>
</dbReference>
<organism evidence="7 8">
    <name type="scientific">Hydromonas duriensis</name>
    <dbReference type="NCBI Taxonomy" id="1527608"/>
    <lineage>
        <taxon>Bacteria</taxon>
        <taxon>Pseudomonadati</taxon>
        <taxon>Pseudomonadota</taxon>
        <taxon>Betaproteobacteria</taxon>
        <taxon>Burkholderiales</taxon>
        <taxon>Burkholderiaceae</taxon>
        <taxon>Hydromonas</taxon>
    </lineage>
</organism>
<protein>
    <recommendedName>
        <fullName evidence="6">Mutator family transposase</fullName>
    </recommendedName>
</protein>
<accession>A0A4R6Y6Y7</accession>
<comment type="function">
    <text evidence="1 6">Required for the transposition of the insertion element.</text>
</comment>
<dbReference type="EMBL" id="SNZE01000024">
    <property type="protein sequence ID" value="TDR30247.1"/>
    <property type="molecule type" value="Genomic_DNA"/>
</dbReference>
<dbReference type="Pfam" id="PF00872">
    <property type="entry name" value="Transposase_mut"/>
    <property type="match status" value="1"/>
</dbReference>
<keyword evidence="5 6" id="KW-0233">DNA recombination</keyword>
<dbReference type="GO" id="GO:0003677">
    <property type="term" value="F:DNA binding"/>
    <property type="evidence" value="ECO:0007669"/>
    <property type="project" value="UniProtKB-UniRule"/>
</dbReference>
<dbReference type="GO" id="GO:0004803">
    <property type="term" value="F:transposase activity"/>
    <property type="evidence" value="ECO:0007669"/>
    <property type="project" value="UniProtKB-UniRule"/>
</dbReference>
<dbReference type="PANTHER" id="PTHR33217">
    <property type="entry name" value="TRANSPOSASE FOR INSERTION SEQUENCE ELEMENT IS1081"/>
    <property type="match status" value="1"/>
</dbReference>
<evidence type="ECO:0000256" key="5">
    <source>
        <dbReference type="ARBA" id="ARBA00023172"/>
    </source>
</evidence>
<evidence type="ECO:0000256" key="3">
    <source>
        <dbReference type="ARBA" id="ARBA00022578"/>
    </source>
</evidence>
<name>A0A4R6Y6Y7_9BURK</name>
<keyword evidence="4 6" id="KW-0238">DNA-binding</keyword>
<evidence type="ECO:0000256" key="4">
    <source>
        <dbReference type="ARBA" id="ARBA00023125"/>
    </source>
</evidence>
<dbReference type="PANTHER" id="PTHR33217:SF7">
    <property type="entry name" value="TRANSPOSASE FOR INSERTION SEQUENCE ELEMENT IS1081"/>
    <property type="match status" value="1"/>
</dbReference>
<keyword evidence="8" id="KW-1185">Reference proteome</keyword>
<proteinExistence type="inferred from homology"/>
<evidence type="ECO:0000256" key="6">
    <source>
        <dbReference type="RuleBase" id="RU365089"/>
    </source>
</evidence>
<evidence type="ECO:0000313" key="8">
    <source>
        <dbReference type="Proteomes" id="UP000294480"/>
    </source>
</evidence>
<keyword evidence="6" id="KW-0814">Transposable element</keyword>
<gene>
    <name evidence="7" type="ORF">DFR44_12423</name>
</gene>
<comment type="caution">
    <text evidence="7">The sequence shown here is derived from an EMBL/GenBank/DDBJ whole genome shotgun (WGS) entry which is preliminary data.</text>
</comment>
<dbReference type="AlphaFoldDB" id="A0A4R6Y6Y7"/>
<comment type="similarity">
    <text evidence="2 6">Belongs to the transposase mutator family.</text>
</comment>
<evidence type="ECO:0000313" key="7">
    <source>
        <dbReference type="EMBL" id="TDR30247.1"/>
    </source>
</evidence>
<evidence type="ECO:0000256" key="2">
    <source>
        <dbReference type="ARBA" id="ARBA00010961"/>
    </source>
</evidence>
<keyword evidence="3 6" id="KW-0815">Transposition</keyword>
<dbReference type="InterPro" id="IPR001207">
    <property type="entry name" value="Transposase_mutator"/>
</dbReference>